<dbReference type="RefSeq" id="WP_078763698.1">
    <property type="nucleotide sequence ID" value="NZ_FUWS01000014.1"/>
</dbReference>
<dbReference type="Proteomes" id="UP000190637">
    <property type="component" value="Unassembled WGS sequence"/>
</dbReference>
<gene>
    <name evidence="1" type="ORF">SAMN02745673_04467</name>
</gene>
<dbReference type="EMBL" id="FUWS01000014">
    <property type="protein sequence ID" value="SKA35332.1"/>
    <property type="molecule type" value="Genomic_DNA"/>
</dbReference>
<proteinExistence type="predicted"/>
<keyword evidence="2" id="KW-1185">Reference proteome</keyword>
<dbReference type="AlphaFoldDB" id="A0A1T4T4C9"/>
<dbReference type="OrthoDB" id="3427212at2"/>
<protein>
    <submittedName>
        <fullName evidence="1">Uncharacterized protein</fullName>
    </submittedName>
</protein>
<accession>A0A1T4T4C9</accession>
<name>A0A1T4T4C9_9ACTN</name>
<organism evidence="1 2">
    <name type="scientific">Marinactinospora thermotolerans DSM 45154</name>
    <dbReference type="NCBI Taxonomy" id="1122192"/>
    <lineage>
        <taxon>Bacteria</taxon>
        <taxon>Bacillati</taxon>
        <taxon>Actinomycetota</taxon>
        <taxon>Actinomycetes</taxon>
        <taxon>Streptosporangiales</taxon>
        <taxon>Nocardiopsidaceae</taxon>
        <taxon>Marinactinospora</taxon>
    </lineage>
</organism>
<reference evidence="1 2" key="1">
    <citation type="submission" date="2017-02" db="EMBL/GenBank/DDBJ databases">
        <authorList>
            <person name="Peterson S.W."/>
        </authorList>
    </citation>
    <scope>NUCLEOTIDE SEQUENCE [LARGE SCALE GENOMIC DNA]</scope>
    <source>
        <strain evidence="1 2">DSM 45154</strain>
    </source>
</reference>
<sequence length="147" mass="16324">MGHRHPSKLENAEIAHARARWLLRAELAYCKECMLEGEKEALSDLTPGGLFDSLWRGWVLQQVARWRNPRHKATFPAMAYDLAPPQELALLHVLTRDCLRVCSVHGARGTRVDSSAVLEGLGQMSRNDRSLVLDDVLDGLAEGNAVA</sequence>
<evidence type="ECO:0000313" key="1">
    <source>
        <dbReference type="EMBL" id="SKA35332.1"/>
    </source>
</evidence>
<evidence type="ECO:0000313" key="2">
    <source>
        <dbReference type="Proteomes" id="UP000190637"/>
    </source>
</evidence>